<accession>A0A9Q3K7T6</accession>
<protein>
    <submittedName>
        <fullName evidence="1">Uncharacterized protein</fullName>
    </submittedName>
</protein>
<proteinExistence type="predicted"/>
<keyword evidence="2" id="KW-1185">Reference proteome</keyword>
<evidence type="ECO:0000313" key="1">
    <source>
        <dbReference type="EMBL" id="MBW0575877.1"/>
    </source>
</evidence>
<dbReference type="EMBL" id="AVOT02097181">
    <property type="protein sequence ID" value="MBW0575877.1"/>
    <property type="molecule type" value="Genomic_DNA"/>
</dbReference>
<reference evidence="1" key="1">
    <citation type="submission" date="2021-03" db="EMBL/GenBank/DDBJ databases">
        <title>Draft genome sequence of rust myrtle Austropuccinia psidii MF-1, a brazilian biotype.</title>
        <authorList>
            <person name="Quecine M.C."/>
            <person name="Pachon D.M.R."/>
            <person name="Bonatelli M.L."/>
            <person name="Correr F.H."/>
            <person name="Franceschini L.M."/>
            <person name="Leite T.F."/>
            <person name="Margarido G.R.A."/>
            <person name="Almeida C.A."/>
            <person name="Ferrarezi J.A."/>
            <person name="Labate C.A."/>
        </authorList>
    </citation>
    <scope>NUCLEOTIDE SEQUENCE</scope>
    <source>
        <strain evidence="1">MF-1</strain>
    </source>
</reference>
<name>A0A9Q3K7T6_9BASI</name>
<evidence type="ECO:0000313" key="2">
    <source>
        <dbReference type="Proteomes" id="UP000765509"/>
    </source>
</evidence>
<comment type="caution">
    <text evidence="1">The sequence shown here is derived from an EMBL/GenBank/DDBJ whole genome shotgun (WGS) entry which is preliminary data.</text>
</comment>
<sequence length="102" mass="11373">MSIQVSNIFDNSMIKTIDEQDRIVDSINVSHNPLNANPISYKMAVVSAEANDWTVAINNELDSMKAQDVFQTTSIRDALKEVPRESILSTKSKASTLTKHLH</sequence>
<dbReference type="AlphaFoldDB" id="A0A9Q3K7T6"/>
<dbReference type="Proteomes" id="UP000765509">
    <property type="component" value="Unassembled WGS sequence"/>
</dbReference>
<organism evidence="1 2">
    <name type="scientific">Austropuccinia psidii MF-1</name>
    <dbReference type="NCBI Taxonomy" id="1389203"/>
    <lineage>
        <taxon>Eukaryota</taxon>
        <taxon>Fungi</taxon>
        <taxon>Dikarya</taxon>
        <taxon>Basidiomycota</taxon>
        <taxon>Pucciniomycotina</taxon>
        <taxon>Pucciniomycetes</taxon>
        <taxon>Pucciniales</taxon>
        <taxon>Sphaerophragmiaceae</taxon>
        <taxon>Austropuccinia</taxon>
    </lineage>
</organism>
<gene>
    <name evidence="1" type="ORF">O181_115592</name>
</gene>
<dbReference type="OrthoDB" id="430476at2759"/>